<organism evidence="1 2">
    <name type="scientific">Psophocarpus tetragonolobus</name>
    <name type="common">Winged bean</name>
    <name type="synonym">Dolichos tetragonolobus</name>
    <dbReference type="NCBI Taxonomy" id="3891"/>
    <lineage>
        <taxon>Eukaryota</taxon>
        <taxon>Viridiplantae</taxon>
        <taxon>Streptophyta</taxon>
        <taxon>Embryophyta</taxon>
        <taxon>Tracheophyta</taxon>
        <taxon>Spermatophyta</taxon>
        <taxon>Magnoliopsida</taxon>
        <taxon>eudicotyledons</taxon>
        <taxon>Gunneridae</taxon>
        <taxon>Pentapetalae</taxon>
        <taxon>rosids</taxon>
        <taxon>fabids</taxon>
        <taxon>Fabales</taxon>
        <taxon>Fabaceae</taxon>
        <taxon>Papilionoideae</taxon>
        <taxon>50 kb inversion clade</taxon>
        <taxon>NPAAA clade</taxon>
        <taxon>indigoferoid/millettioid clade</taxon>
        <taxon>Phaseoleae</taxon>
        <taxon>Psophocarpus</taxon>
    </lineage>
</organism>
<protein>
    <recommendedName>
        <fullName evidence="3">Glucan 1,3-beta-glucosidase</fullName>
    </recommendedName>
</protein>
<evidence type="ECO:0000313" key="2">
    <source>
        <dbReference type="Proteomes" id="UP001386955"/>
    </source>
</evidence>
<reference evidence="1 2" key="1">
    <citation type="submission" date="2024-01" db="EMBL/GenBank/DDBJ databases">
        <title>The genomes of 5 underutilized Papilionoideae crops provide insights into root nodulation and disease resistanc.</title>
        <authorList>
            <person name="Jiang F."/>
        </authorList>
    </citation>
    <scope>NUCLEOTIDE SEQUENCE [LARGE SCALE GENOMIC DNA]</scope>
    <source>
        <strain evidence="1">DUOXIRENSHENG_FW03</strain>
        <tissue evidence="1">Leaves</tissue>
    </source>
</reference>
<dbReference type="EMBL" id="JAYMYS010000008">
    <property type="protein sequence ID" value="KAK7385279.1"/>
    <property type="molecule type" value="Genomic_DNA"/>
</dbReference>
<dbReference type="Gene3D" id="3.20.20.80">
    <property type="entry name" value="Glycosidases"/>
    <property type="match status" value="1"/>
</dbReference>
<dbReference type="PANTHER" id="PTHR10551:SF14">
    <property type="entry name" value="CELLULASE CONTAINING PROTEIN, EXPRESSED"/>
    <property type="match status" value="1"/>
</dbReference>
<proteinExistence type="predicted"/>
<dbReference type="GO" id="GO:0007163">
    <property type="term" value="P:establishment or maintenance of cell polarity"/>
    <property type="evidence" value="ECO:0007669"/>
    <property type="project" value="TreeGrafter"/>
</dbReference>
<evidence type="ECO:0000313" key="1">
    <source>
        <dbReference type="EMBL" id="KAK7385279.1"/>
    </source>
</evidence>
<dbReference type="GO" id="GO:0051017">
    <property type="term" value="P:actin filament bundle assembly"/>
    <property type="evidence" value="ECO:0007669"/>
    <property type="project" value="TreeGrafter"/>
</dbReference>
<accession>A0AAN9RXL8</accession>
<dbReference type="SUPFAM" id="SSF51445">
    <property type="entry name" value="(Trans)glycosidases"/>
    <property type="match status" value="1"/>
</dbReference>
<dbReference type="GO" id="GO:0005737">
    <property type="term" value="C:cytoplasm"/>
    <property type="evidence" value="ECO:0007669"/>
    <property type="project" value="TreeGrafter"/>
</dbReference>
<name>A0AAN9RXL8_PSOTE</name>
<gene>
    <name evidence="1" type="ORF">VNO78_30994</name>
</gene>
<comment type="caution">
    <text evidence="1">The sequence shown here is derived from an EMBL/GenBank/DDBJ whole genome shotgun (WGS) entry which is preliminary data.</text>
</comment>
<dbReference type="PANTHER" id="PTHR10551">
    <property type="entry name" value="FASCIN"/>
    <property type="match status" value="1"/>
</dbReference>
<dbReference type="GO" id="GO:0015629">
    <property type="term" value="C:actin cytoskeleton"/>
    <property type="evidence" value="ECO:0007669"/>
    <property type="project" value="TreeGrafter"/>
</dbReference>
<dbReference type="InterPro" id="IPR017853">
    <property type="entry name" value="GH"/>
</dbReference>
<keyword evidence="2" id="KW-1185">Reference proteome</keyword>
<dbReference type="Proteomes" id="UP001386955">
    <property type="component" value="Unassembled WGS sequence"/>
</dbReference>
<sequence length="122" mass="14161">MIDVVHLWFYEHWSCFIVENDFKFMASNGLNAVRIPVGWWIASDPVPPSPYVGGSLHALDNAFLWAHTRFSKWLSAWYAKSPSLYATELLNESLSPSVILEMLNKYYKGGYEAVRRHCLRFM</sequence>
<dbReference type="GO" id="GO:0016477">
    <property type="term" value="P:cell migration"/>
    <property type="evidence" value="ECO:0007669"/>
    <property type="project" value="TreeGrafter"/>
</dbReference>
<evidence type="ECO:0008006" key="3">
    <source>
        <dbReference type="Google" id="ProtNLM"/>
    </source>
</evidence>
<dbReference type="AlphaFoldDB" id="A0AAN9RXL8"/>
<dbReference type="GO" id="GO:0051015">
    <property type="term" value="F:actin filament binding"/>
    <property type="evidence" value="ECO:0007669"/>
    <property type="project" value="InterPro"/>
</dbReference>
<dbReference type="InterPro" id="IPR010431">
    <property type="entry name" value="Fascin"/>
</dbReference>